<feature type="domain" description="NADH:quinone oxidoreductase/Mrp antiporter transmembrane" evidence="7">
    <location>
        <begin position="112"/>
        <end position="403"/>
    </location>
</feature>
<comment type="similarity">
    <text evidence="5">Belongs to the complex I subunit 2 family.</text>
</comment>
<keyword evidence="5" id="KW-0520">NAD</keyword>
<dbReference type="EMBL" id="UFTJ01000003">
    <property type="protein sequence ID" value="SUV52996.1"/>
    <property type="molecule type" value="Genomic_DNA"/>
</dbReference>
<dbReference type="Pfam" id="PF00361">
    <property type="entry name" value="Proton_antipo_M"/>
    <property type="match status" value="1"/>
</dbReference>
<keyword evidence="2 5" id="KW-0812">Transmembrane</keyword>
<comment type="subcellular location">
    <subcellularLocation>
        <location evidence="5">Cell membrane</location>
        <topology evidence="5">Multi-pass membrane protein</topology>
    </subcellularLocation>
    <subcellularLocation>
        <location evidence="1">Endomembrane system</location>
        <topology evidence="1">Multi-pass membrane protein</topology>
    </subcellularLocation>
    <subcellularLocation>
        <location evidence="6">Membrane</location>
        <topology evidence="6">Multi-pass membrane protein</topology>
    </subcellularLocation>
</comment>
<reference evidence="8 10" key="1">
    <citation type="submission" date="2018-06" db="EMBL/GenBank/DDBJ databases">
        <authorList>
            <consortium name="Pathogen Informatics"/>
            <person name="Doyle S."/>
        </authorList>
    </citation>
    <scope>NUCLEOTIDE SEQUENCE [LARGE SCALE GENOMIC DNA]</scope>
    <source>
        <strain evidence="8 10">NCTC11661</strain>
    </source>
</reference>
<evidence type="ECO:0000259" key="7">
    <source>
        <dbReference type="Pfam" id="PF00361"/>
    </source>
</evidence>
<dbReference type="Proteomes" id="UP000255515">
    <property type="component" value="Unassembled WGS sequence"/>
</dbReference>
<protein>
    <recommendedName>
        <fullName evidence="5">NADH-quinone oxidoreductase subunit N</fullName>
        <ecNumber evidence="5">7.1.1.-</ecNumber>
    </recommendedName>
    <alternativeName>
        <fullName evidence="5">NADH dehydrogenase I subunit N</fullName>
    </alternativeName>
    <alternativeName>
        <fullName evidence="5">NDH-1 subunit N</fullName>
    </alternativeName>
</protein>
<dbReference type="EMBL" id="UYIV01000001">
    <property type="protein sequence ID" value="VDH02942.1"/>
    <property type="molecule type" value="Genomic_DNA"/>
</dbReference>
<feature type="transmembrane region" description="Helical" evidence="5">
    <location>
        <begin position="429"/>
        <end position="449"/>
    </location>
</feature>
<feature type="transmembrane region" description="Helical" evidence="5">
    <location>
        <begin position="223"/>
        <end position="245"/>
    </location>
</feature>
<feature type="transmembrane region" description="Helical" evidence="5">
    <location>
        <begin position="354"/>
        <end position="377"/>
    </location>
</feature>
<evidence type="ECO:0000256" key="6">
    <source>
        <dbReference type="RuleBase" id="RU000320"/>
    </source>
</evidence>
<dbReference type="Proteomes" id="UP000270205">
    <property type="component" value="Unassembled WGS sequence"/>
</dbReference>
<comment type="catalytic activity">
    <reaction evidence="5">
        <text>a quinone + NADH + 5 H(+)(in) = a quinol + NAD(+) + 4 H(+)(out)</text>
        <dbReference type="Rhea" id="RHEA:57888"/>
        <dbReference type="ChEBI" id="CHEBI:15378"/>
        <dbReference type="ChEBI" id="CHEBI:24646"/>
        <dbReference type="ChEBI" id="CHEBI:57540"/>
        <dbReference type="ChEBI" id="CHEBI:57945"/>
        <dbReference type="ChEBI" id="CHEBI:132124"/>
    </reaction>
</comment>
<dbReference type="AlphaFoldDB" id="A0A380ZW65"/>
<gene>
    <name evidence="5 8" type="primary">nuoN</name>
    <name evidence="9" type="synonym">fdhD</name>
    <name evidence="8" type="ORF">NCTC11661_02143</name>
    <name evidence="9" type="ORF">NCTC12929_00329</name>
</gene>
<evidence type="ECO:0000313" key="8">
    <source>
        <dbReference type="EMBL" id="SUV52996.1"/>
    </source>
</evidence>
<dbReference type="EC" id="7.1.1.-" evidence="5"/>
<dbReference type="GO" id="GO:0048038">
    <property type="term" value="F:quinone binding"/>
    <property type="evidence" value="ECO:0007669"/>
    <property type="project" value="UniProtKB-KW"/>
</dbReference>
<feature type="transmembrane region" description="Helical" evidence="5">
    <location>
        <begin position="311"/>
        <end position="333"/>
    </location>
</feature>
<evidence type="ECO:0000256" key="3">
    <source>
        <dbReference type="ARBA" id="ARBA00022989"/>
    </source>
</evidence>
<sequence length="464" mass="50954">MIVLITVFITAIIVLFTGVFNQGKYARYTGIAGLLLALALSFQPEPVFFEQYHSMYALSASAVLFSRIAIMTTLLIFFLGGFAFSNHRNHQSELYALMLFALCGGFVLFGFQNLITLFLGIEILSIPLYVLAGANKNDLRSNEASLKYFLMGAFATGFLLFGIAMIYGAAGSFDLAQIREFVTLHQSEPMLILGMIMMLSAFSFKVSLAPFHTWSPDVYQGAPTIITAFMASVVKTSAVYAFFVMMTQVFGSIMGSWQNIVGVLIILTFLIANTMGLAQSNAKRMLAFSSVSHAGYLALIFFGVNENSTNVLAFYLFAYSLSTIGVFMTMIYVEKIKRETSYNAFKGLAKTSPILALVSTVSLLSMAGIPITAGFIAKFSLFAQAINGSIFLVLMAIIGSAISIAYYLRLIISMYFFQESSFKTSETVSITYNIVGVVIILTIIILGIFPDLFFHQFAYAPIIK</sequence>
<name>A0A380ZW65_9FLAO</name>
<evidence type="ECO:0000256" key="4">
    <source>
        <dbReference type="ARBA" id="ARBA00023136"/>
    </source>
</evidence>
<dbReference type="GO" id="GO:0012505">
    <property type="term" value="C:endomembrane system"/>
    <property type="evidence" value="ECO:0007669"/>
    <property type="project" value="UniProtKB-SubCell"/>
</dbReference>
<accession>A0A380ZW65</accession>
<keyword evidence="4 5" id="KW-0472">Membrane</keyword>
<keyword evidence="8" id="KW-0560">Oxidoreductase</keyword>
<evidence type="ECO:0000256" key="2">
    <source>
        <dbReference type="ARBA" id="ARBA00022692"/>
    </source>
</evidence>
<dbReference type="InterPro" id="IPR001750">
    <property type="entry name" value="ND/Mrp_TM"/>
</dbReference>
<keyword evidence="5" id="KW-0874">Quinone</keyword>
<dbReference type="NCBIfam" id="TIGR01770">
    <property type="entry name" value="NDH_I_N"/>
    <property type="match status" value="1"/>
</dbReference>
<evidence type="ECO:0000256" key="5">
    <source>
        <dbReference type="HAMAP-Rule" id="MF_00445"/>
    </source>
</evidence>
<comment type="function">
    <text evidence="5">NDH-1 shuttles electrons from NADH, via FMN and iron-sulfur (Fe-S) centers, to quinones in the respiratory chain. The immediate electron acceptor for the enzyme in this species is believed to be a menaquinone. Couples the redox reaction to proton translocation (for every two electrons transferred, four hydrogen ions are translocated across the cytoplasmic membrane), and thus conserves the redox energy in a proton gradient.</text>
</comment>
<dbReference type="GO" id="GO:0008137">
    <property type="term" value="F:NADH dehydrogenase (ubiquinone) activity"/>
    <property type="evidence" value="ECO:0007669"/>
    <property type="project" value="InterPro"/>
</dbReference>
<evidence type="ECO:0000313" key="10">
    <source>
        <dbReference type="Proteomes" id="UP000255515"/>
    </source>
</evidence>
<keyword evidence="5" id="KW-0813">Transport</keyword>
<evidence type="ECO:0000313" key="11">
    <source>
        <dbReference type="Proteomes" id="UP000270205"/>
    </source>
</evidence>
<feature type="transmembrane region" description="Helical" evidence="5">
    <location>
        <begin position="389"/>
        <end position="408"/>
    </location>
</feature>
<dbReference type="GO" id="GO:0042773">
    <property type="term" value="P:ATP synthesis coupled electron transport"/>
    <property type="evidence" value="ECO:0007669"/>
    <property type="project" value="InterPro"/>
</dbReference>
<dbReference type="InterPro" id="IPR010096">
    <property type="entry name" value="NADH-Q_OxRdtase_suN/2"/>
</dbReference>
<feature type="transmembrane region" description="Helical" evidence="5">
    <location>
        <begin position="117"/>
        <end position="134"/>
    </location>
</feature>
<keyword evidence="5" id="KW-1278">Translocase</keyword>
<feature type="transmembrane region" description="Helical" evidence="5">
    <location>
        <begin position="257"/>
        <end position="278"/>
    </location>
</feature>
<keyword evidence="5" id="KW-1003">Cell membrane</keyword>
<feature type="transmembrane region" description="Helical" evidence="5">
    <location>
        <begin position="56"/>
        <end position="82"/>
    </location>
</feature>
<dbReference type="GO" id="GO:0005886">
    <property type="term" value="C:plasma membrane"/>
    <property type="evidence" value="ECO:0007669"/>
    <property type="project" value="UniProtKB-SubCell"/>
</dbReference>
<evidence type="ECO:0000256" key="1">
    <source>
        <dbReference type="ARBA" id="ARBA00004127"/>
    </source>
</evidence>
<feature type="transmembrane region" description="Helical" evidence="5">
    <location>
        <begin position="94"/>
        <end position="111"/>
    </location>
</feature>
<proteinExistence type="inferred from homology"/>
<organism evidence="8 10">
    <name type="scientific">Bergeyella zoohelcum</name>
    <dbReference type="NCBI Taxonomy" id="1015"/>
    <lineage>
        <taxon>Bacteria</taxon>
        <taxon>Pseudomonadati</taxon>
        <taxon>Bacteroidota</taxon>
        <taxon>Flavobacteriia</taxon>
        <taxon>Flavobacteriales</taxon>
        <taxon>Weeksellaceae</taxon>
        <taxon>Bergeyella</taxon>
    </lineage>
</organism>
<feature type="transmembrane region" description="Helical" evidence="5">
    <location>
        <begin position="190"/>
        <end position="211"/>
    </location>
</feature>
<dbReference type="HAMAP" id="MF_00445">
    <property type="entry name" value="NDH1_NuoN_1"/>
    <property type="match status" value="1"/>
</dbReference>
<dbReference type="GO" id="GO:0050136">
    <property type="term" value="F:NADH dehydrogenase (quinone) (non-electrogenic) activity"/>
    <property type="evidence" value="ECO:0007669"/>
    <property type="project" value="UniProtKB-UniRule"/>
</dbReference>
<dbReference type="RefSeq" id="WP_002687760.1">
    <property type="nucleotide sequence ID" value="NZ_UFTJ01000003.1"/>
</dbReference>
<keyword evidence="3 5" id="KW-1133">Transmembrane helix</keyword>
<reference evidence="9 11" key="2">
    <citation type="submission" date="2018-11" db="EMBL/GenBank/DDBJ databases">
        <authorList>
            <consortium name="Pathogen Informatics"/>
        </authorList>
    </citation>
    <scope>NUCLEOTIDE SEQUENCE [LARGE SCALE GENOMIC DNA]</scope>
    <source>
        <strain evidence="9 11">NCTC12929</strain>
    </source>
</reference>
<feature type="transmembrane region" description="Helical" evidence="5">
    <location>
        <begin position="146"/>
        <end position="170"/>
    </location>
</feature>
<dbReference type="PANTHER" id="PTHR22773">
    <property type="entry name" value="NADH DEHYDROGENASE"/>
    <property type="match status" value="1"/>
</dbReference>
<evidence type="ECO:0000313" key="9">
    <source>
        <dbReference type="EMBL" id="VDH02942.1"/>
    </source>
</evidence>
<comment type="subunit">
    <text evidence="5">NDH-1 is composed of 14 different subunits. Subunits NuoA, H, J, K, L, M, N constitute the membrane sector of the complex.</text>
</comment>